<organism evidence="1">
    <name type="scientific">marine metagenome</name>
    <dbReference type="NCBI Taxonomy" id="408172"/>
    <lineage>
        <taxon>unclassified sequences</taxon>
        <taxon>metagenomes</taxon>
        <taxon>ecological metagenomes</taxon>
    </lineage>
</organism>
<feature type="non-terminal residue" evidence="1">
    <location>
        <position position="1"/>
    </location>
</feature>
<reference evidence="1" key="1">
    <citation type="submission" date="2018-05" db="EMBL/GenBank/DDBJ databases">
        <authorList>
            <person name="Lanie J.A."/>
            <person name="Ng W.-L."/>
            <person name="Kazmierczak K.M."/>
            <person name="Andrzejewski T.M."/>
            <person name="Davidsen T.M."/>
            <person name="Wayne K.J."/>
            <person name="Tettelin H."/>
            <person name="Glass J.I."/>
            <person name="Rusch D."/>
            <person name="Podicherti R."/>
            <person name="Tsui H.-C.T."/>
            <person name="Winkler M.E."/>
        </authorList>
    </citation>
    <scope>NUCLEOTIDE SEQUENCE</scope>
</reference>
<evidence type="ECO:0000313" key="1">
    <source>
        <dbReference type="EMBL" id="SVD45012.1"/>
    </source>
</evidence>
<protein>
    <submittedName>
        <fullName evidence="1">Uncharacterized protein</fullName>
    </submittedName>
</protein>
<name>A0A382VEN1_9ZZZZ</name>
<gene>
    <name evidence="1" type="ORF">METZ01_LOCUS397866</name>
</gene>
<dbReference type="AlphaFoldDB" id="A0A382VEN1"/>
<accession>A0A382VEN1</accession>
<sequence length="44" mass="4982">VTFVFIILFPGDFSEVDPPVPIPNTEVKRFCADDTLLATIWDNK</sequence>
<proteinExistence type="predicted"/>
<dbReference type="EMBL" id="UINC01151417">
    <property type="protein sequence ID" value="SVD45012.1"/>
    <property type="molecule type" value="Genomic_DNA"/>
</dbReference>